<evidence type="ECO:0008006" key="6">
    <source>
        <dbReference type="Google" id="ProtNLM"/>
    </source>
</evidence>
<dbReference type="InParanoid" id="A0A0G4ETP2"/>
<keyword evidence="3" id="KW-1133">Transmembrane helix</keyword>
<proteinExistence type="predicted"/>
<dbReference type="Proteomes" id="UP000041254">
    <property type="component" value="Unassembled WGS sequence"/>
</dbReference>
<dbReference type="VEuPathDB" id="CryptoDB:Vbra_13373"/>
<reference evidence="4 5" key="1">
    <citation type="submission" date="2014-11" db="EMBL/GenBank/DDBJ databases">
        <authorList>
            <person name="Zhu J."/>
            <person name="Qi W."/>
            <person name="Song R."/>
        </authorList>
    </citation>
    <scope>NUCLEOTIDE SEQUENCE [LARGE SCALE GENOMIC DNA]</scope>
</reference>
<accession>A0A0G4ETP2</accession>
<dbReference type="OrthoDB" id="10261039at2759"/>
<keyword evidence="5" id="KW-1185">Reference proteome</keyword>
<feature type="coiled-coil region" evidence="1">
    <location>
        <begin position="468"/>
        <end position="503"/>
    </location>
</feature>
<evidence type="ECO:0000313" key="5">
    <source>
        <dbReference type="Proteomes" id="UP000041254"/>
    </source>
</evidence>
<feature type="compositionally biased region" description="Acidic residues" evidence="2">
    <location>
        <begin position="156"/>
        <end position="181"/>
    </location>
</feature>
<feature type="transmembrane region" description="Helical" evidence="3">
    <location>
        <begin position="57"/>
        <end position="75"/>
    </location>
</feature>
<gene>
    <name evidence="4" type="ORF">Vbra_13373</name>
</gene>
<dbReference type="OMA" id="QNQFVDA"/>
<dbReference type="EMBL" id="CDMY01000315">
    <property type="protein sequence ID" value="CEM01986.1"/>
    <property type="molecule type" value="Genomic_DNA"/>
</dbReference>
<keyword evidence="1" id="KW-0175">Coiled coil</keyword>
<name>A0A0G4ETP2_VITBC</name>
<evidence type="ECO:0000256" key="3">
    <source>
        <dbReference type="SAM" id="Phobius"/>
    </source>
</evidence>
<feature type="region of interest" description="Disordered" evidence="2">
    <location>
        <begin position="307"/>
        <end position="352"/>
    </location>
</feature>
<feature type="compositionally biased region" description="Basic and acidic residues" evidence="2">
    <location>
        <begin position="215"/>
        <end position="241"/>
    </location>
</feature>
<feature type="compositionally biased region" description="Low complexity" evidence="2">
    <location>
        <begin position="319"/>
        <end position="342"/>
    </location>
</feature>
<keyword evidence="3" id="KW-0812">Transmembrane</keyword>
<evidence type="ECO:0000313" key="4">
    <source>
        <dbReference type="EMBL" id="CEM01986.1"/>
    </source>
</evidence>
<evidence type="ECO:0000256" key="1">
    <source>
        <dbReference type="SAM" id="Coils"/>
    </source>
</evidence>
<evidence type="ECO:0000256" key="2">
    <source>
        <dbReference type="SAM" id="MobiDB-lite"/>
    </source>
</evidence>
<protein>
    <recommendedName>
        <fullName evidence="6">MICOS complex subunit MIC60</fullName>
    </recommendedName>
</protein>
<sequence>MMRIPRASVMLLARGCGPQHHPTVSQMFSTAARTGSASRFSQEPLIKTGTVGIRSRLMWGSVLLGGTTVGLWWATDRMAFLRKYIQDDYPGVAAFIDKPVEKTLWPFMLPEHERVPEPEQLPGWSGPPTMSIEEEEVEETPPPPQQGNVAAGIPQEEAEEEEQPEEAEGEEAVEGGEEEAAEGPVEGEKKEPTEGEEGDKDDKAELPPEEGFGAEEGKDSVEEITEEKKLPKEPKQYTDEELKEEMAEVIRMCDEMDEDTKMIFGISEIPDLLAKFEALPPDQKWGLGMITDEELRAATQKNVESLEGGMEPAKKEVSPPDADADAGAGAAGGAADDFAGEPPADDEFKGPGKPISALVRTIVVDDPYRDIAVEDAIEAEKRALQDKDRDGVFDRLIEVETELVQHRKFVNLKIAEEVQAMQEAMELKYNRHFEKIIGHATEVAKEETQKVIERECIQKMNRMEIEAIREREEAIKQLDHRHMEQMEETKEHFRQEFEKEKMANAANICWMDGRMKTMEEAFEKEAASKTRVCKLNKIITIVTTLQERLACYRPIRRDLDLVMEVGSEDSVLSSVFAELPASCVQMCEEGVPTLSDMRMTFESTLQRDCVKAAFVGSRVGLPWHFAANVFSTFYMVQKRPRSHYDIDVETEAGGGELRMNLDNLSSAAYWIQQGDFDRAIRHLDRLSNDKAREMAQEWAVKVRDVICLHRAMEVLISRVECLNASVLN</sequence>
<organism evidence="4 5">
    <name type="scientific">Vitrella brassicaformis (strain CCMP3155)</name>
    <dbReference type="NCBI Taxonomy" id="1169540"/>
    <lineage>
        <taxon>Eukaryota</taxon>
        <taxon>Sar</taxon>
        <taxon>Alveolata</taxon>
        <taxon>Colpodellida</taxon>
        <taxon>Vitrellaceae</taxon>
        <taxon>Vitrella</taxon>
    </lineage>
</organism>
<feature type="region of interest" description="Disordered" evidence="2">
    <location>
        <begin position="116"/>
        <end position="241"/>
    </location>
</feature>
<keyword evidence="3" id="KW-0472">Membrane</keyword>
<dbReference type="AlphaFoldDB" id="A0A0G4ETP2"/>